<dbReference type="InterPro" id="IPR026906">
    <property type="entry name" value="LRR_5"/>
</dbReference>
<dbReference type="SUPFAM" id="SSF52058">
    <property type="entry name" value="L domain-like"/>
    <property type="match status" value="1"/>
</dbReference>
<organism evidence="1 2">
    <name type="scientific">Prevotella communis</name>
    <dbReference type="NCBI Taxonomy" id="2913614"/>
    <lineage>
        <taxon>Bacteria</taxon>
        <taxon>Pseudomonadati</taxon>
        <taxon>Bacteroidota</taxon>
        <taxon>Bacteroidia</taxon>
        <taxon>Bacteroidales</taxon>
        <taxon>Prevotellaceae</taxon>
        <taxon>Prevotella</taxon>
    </lineage>
</organism>
<dbReference type="InterPro" id="IPR032675">
    <property type="entry name" value="LRR_dom_sf"/>
</dbReference>
<dbReference type="PANTHER" id="PTHR45661:SF3">
    <property type="entry name" value="IG-LIKE DOMAIN-CONTAINING PROTEIN"/>
    <property type="match status" value="1"/>
</dbReference>
<evidence type="ECO:0000313" key="2">
    <source>
        <dbReference type="Proteomes" id="UP000199134"/>
    </source>
</evidence>
<protein>
    <submittedName>
        <fullName evidence="1">Leucine rich repeat-containing protein</fullName>
    </submittedName>
</protein>
<dbReference type="Pfam" id="PF13306">
    <property type="entry name" value="LRR_5"/>
    <property type="match status" value="1"/>
</dbReference>
<dbReference type="Gene3D" id="3.80.10.10">
    <property type="entry name" value="Ribonuclease Inhibitor"/>
    <property type="match status" value="2"/>
</dbReference>
<reference evidence="2" key="1">
    <citation type="submission" date="2016-10" db="EMBL/GenBank/DDBJ databases">
        <authorList>
            <person name="de Groot N.N."/>
        </authorList>
    </citation>
    <scope>NUCLEOTIDE SEQUENCE [LARGE SCALE GENOMIC DNA]</scope>
    <source>
        <strain evidence="2">BP1-145</strain>
    </source>
</reference>
<dbReference type="Proteomes" id="UP000199134">
    <property type="component" value="Unassembled WGS sequence"/>
</dbReference>
<dbReference type="InterPro" id="IPR053139">
    <property type="entry name" value="Surface_bspA-like"/>
</dbReference>
<dbReference type="RefSeq" id="WP_091853455.1">
    <property type="nucleotide sequence ID" value="NZ_FNIW01000009.1"/>
</dbReference>
<proteinExistence type="predicted"/>
<dbReference type="OrthoDB" id="1068223at2"/>
<dbReference type="PANTHER" id="PTHR45661">
    <property type="entry name" value="SURFACE ANTIGEN"/>
    <property type="match status" value="1"/>
</dbReference>
<accession>A0A1H0GPT5</accession>
<gene>
    <name evidence="1" type="ORF">SAMN04487900_109111</name>
</gene>
<sequence length="950" mass="107094">MKKIAFALIVVLLFGIKTIKAQEQELSASEPISSGCLSHSRGAEIATSPTIKLTKEENILSVELLNYTSNCGTTGFEVENKIIDGNNENPTVAINVTPVIPAYMDCTCPFNISYTVRDLEKNKFYLTCWWYEGQVELTEGEPLILEYKTKDVVIDGLKFSLLNILHQAKLIYQNTWDNNVTTLQIPSEVEYEGEKYTVTSVNQSVFSKNSSITKIIIPKTVKNTDFGSNEGFKYNPFVACFSVESIEVEEGNPAICSVDGVLFNKDTTTLIGYPAASARESYTVPASVKTAGDGAFSYSKYLKKIVLPDNIETLGYSLFASSKSLEEVTLPSSIKELSIYLFKDCTKLKSVVIPEGVTTIGYSAFEGCTSLESISLPESVVTVGMAIFRGCTSLKSATLSSNQKDISLSMFGDCSKLTKVIIPSGITTISNGAFYNCKSMQSFDLPESINFIDAFAFRYISQLKEITCHAKNVPKTDQNAFRDVNLSKVTLHVPAASINAYQATEPWKNFKEIVALPNQNDYLPFVEDGKEWTMASLGTVGPEYQHTFCYQQIKLGSAIEADGITFKQIVSSSWQYDQDGPSNWKETNEYVGEADGKVYLYNQQTKNTIQVMDFTLKVGDTYRQTLTGDPNDGYWDFVVTAVKDTVIATSVDKTPRKCLYLSWSDSKETDDVWIEGIGSLYEGVQGAYGRMKPGAISMLRICKADEQTLYEAYHPFLKEGKTWNYQEYYHNLFDDEQWTKDVSYVINGTTEIDGKTYYKMYRISEEGSEYYCALREEDRKVWQYTSDDGDHLLYNFGMSIGDSYTPSDEPIRYQLTDIKPMRFQYYQLLNVLHYDVSEQYDPTEPYEYIGPEQIVEGVGCRKGWNFMELYALVPYNGILHGENFLSCYEDGKCIFTADDFNLYEMQTKEIEVINDNKAENKKGIYNLQGQRISHLQKGLNIVNGRKVHVK</sequence>
<evidence type="ECO:0000313" key="1">
    <source>
        <dbReference type="EMBL" id="SDO08731.1"/>
    </source>
</evidence>
<dbReference type="AlphaFoldDB" id="A0A1H0GPT5"/>
<name>A0A1H0GPT5_9BACT</name>
<comment type="caution">
    <text evidence="1">The sequence shown here is derived from an EMBL/GenBank/DDBJ whole genome shotgun (WGS) entry which is preliminary data.</text>
</comment>
<dbReference type="EMBL" id="FNIW01000009">
    <property type="protein sequence ID" value="SDO08731.1"/>
    <property type="molecule type" value="Genomic_DNA"/>
</dbReference>